<proteinExistence type="predicted"/>
<feature type="transmembrane region" description="Helical" evidence="1">
    <location>
        <begin position="12"/>
        <end position="31"/>
    </location>
</feature>
<dbReference type="STRING" id="1403316.PRV_00200"/>
<keyword evidence="1" id="KW-0472">Membrane</keyword>
<evidence type="ECO:0000313" key="2">
    <source>
        <dbReference type="EMBL" id="AGX88825.1"/>
    </source>
</evidence>
<sequence length="89" mass="10223">MKLSNLVNKVISLLSISFISGGGISLIIGLTEKSQRNKNLSKFKKNDVEDNKKYLPKIFLLLLLLLRKLRKNNLQTLKIILLKIKLNYL</sequence>
<dbReference type="Proteomes" id="UP000017119">
    <property type="component" value="Chromosome"/>
</dbReference>
<dbReference type="EMBL" id="CP006771">
    <property type="protein sequence ID" value="AGX88825.1"/>
    <property type="molecule type" value="Genomic_DNA"/>
</dbReference>
<dbReference type="AlphaFoldDB" id="U5NBZ8"/>
<organism evidence="2 3">
    <name type="scientific">Mycoplasma parvum str. Indiana</name>
    <dbReference type="NCBI Taxonomy" id="1403316"/>
    <lineage>
        <taxon>Bacteria</taxon>
        <taxon>Bacillati</taxon>
        <taxon>Mycoplasmatota</taxon>
        <taxon>Mollicutes</taxon>
        <taxon>Mycoplasmataceae</taxon>
        <taxon>Mycoplasma</taxon>
    </lineage>
</organism>
<accession>U5NBZ8</accession>
<reference evidence="2 3" key="1">
    <citation type="journal article" date="2013" name="Genome Announc.">
        <title>Genome Sequence of Mycoplasma parvum (Formerly Eperythrozoon parvum), a Diminutive Hemoplasma of the Pig.</title>
        <authorList>
            <person name="do Nascimento N.C."/>
            <person name="Dos Santos A.P."/>
            <person name="Chu Y."/>
            <person name="Guimaraes A.M."/>
            <person name="Pagliaro A."/>
            <person name="Messick J.B."/>
        </authorList>
    </citation>
    <scope>NUCLEOTIDE SEQUENCE [LARGE SCALE GENOMIC DNA]</scope>
    <source>
        <strain evidence="2 3">Indiana</strain>
    </source>
</reference>
<keyword evidence="1" id="KW-1133">Transmembrane helix</keyword>
<protein>
    <submittedName>
        <fullName evidence="2">Uncharacterized protein</fullName>
    </submittedName>
</protein>
<dbReference type="HOGENOM" id="CLU_2451445_0_0_14"/>
<gene>
    <name evidence="2" type="ORF">PRV_00200</name>
</gene>
<dbReference type="RefSeq" id="WP_022768768.1">
    <property type="nucleotide sequence ID" value="NC_022575.1"/>
</dbReference>
<evidence type="ECO:0000256" key="1">
    <source>
        <dbReference type="SAM" id="Phobius"/>
    </source>
</evidence>
<keyword evidence="3" id="KW-1185">Reference proteome</keyword>
<name>U5NBZ8_9MOLU</name>
<evidence type="ECO:0000313" key="3">
    <source>
        <dbReference type="Proteomes" id="UP000017119"/>
    </source>
</evidence>
<dbReference type="KEGG" id="mpv:PRV_00200"/>
<dbReference type="PATRIC" id="fig|1403316.3.peg.32"/>
<keyword evidence="1" id="KW-0812">Transmembrane</keyword>